<gene>
    <name evidence="2" type="ORF">HNQ81_000365</name>
</gene>
<dbReference type="RefSeq" id="WP_183347693.1">
    <property type="nucleotide sequence ID" value="NZ_JACHEO010000001.1"/>
</dbReference>
<protein>
    <submittedName>
        <fullName evidence="2">NhaP-type Na+/H+ or K+/H+ antiporter</fullName>
    </submittedName>
</protein>
<evidence type="ECO:0000313" key="3">
    <source>
        <dbReference type="Proteomes" id="UP000539642"/>
    </source>
</evidence>
<evidence type="ECO:0000313" key="2">
    <source>
        <dbReference type="EMBL" id="MBB5346658.1"/>
    </source>
</evidence>
<comment type="caution">
    <text evidence="2">The sequence shown here is derived from an EMBL/GenBank/DDBJ whole genome shotgun (WGS) entry which is preliminary data.</text>
</comment>
<dbReference type="EMBL" id="JACHEO010000001">
    <property type="protein sequence ID" value="MBB5346658.1"/>
    <property type="molecule type" value="Genomic_DNA"/>
</dbReference>
<keyword evidence="1" id="KW-1133">Transmembrane helix</keyword>
<dbReference type="Proteomes" id="UP000539642">
    <property type="component" value="Unassembled WGS sequence"/>
</dbReference>
<feature type="transmembrane region" description="Helical" evidence="1">
    <location>
        <begin position="23"/>
        <end position="49"/>
    </location>
</feature>
<sequence length="134" mass="14846">MLERSEKNCKNGAKMGRIGDRPYWIFSLSILVRALHQVGAAIFLAAILLDLQPQPPVRYMVLGFVTGVVLLASEWLRHRQVHRELAGVVTFVKLVILGAAFHGLLPAQGAVLLAFILASIGSHAPKEFRHRLLF</sequence>
<name>A0A840UVB1_9BACT</name>
<reference evidence="2 3" key="1">
    <citation type="submission" date="2020-08" db="EMBL/GenBank/DDBJ databases">
        <title>Genomic Encyclopedia of Type Strains, Phase IV (KMG-IV): sequencing the most valuable type-strain genomes for metagenomic binning, comparative biology and taxonomic classification.</title>
        <authorList>
            <person name="Goeker M."/>
        </authorList>
    </citation>
    <scope>NUCLEOTIDE SEQUENCE [LARGE SCALE GENOMIC DNA]</scope>
    <source>
        <strain evidence="2 3">DSM 28570</strain>
    </source>
</reference>
<keyword evidence="1" id="KW-0472">Membrane</keyword>
<organism evidence="2 3">
    <name type="scientific">Desulfoprunum benzoelyticum</name>
    <dbReference type="NCBI Taxonomy" id="1506996"/>
    <lineage>
        <taxon>Bacteria</taxon>
        <taxon>Pseudomonadati</taxon>
        <taxon>Thermodesulfobacteriota</taxon>
        <taxon>Desulfobulbia</taxon>
        <taxon>Desulfobulbales</taxon>
        <taxon>Desulfobulbaceae</taxon>
        <taxon>Desulfoprunum</taxon>
    </lineage>
</organism>
<feature type="transmembrane region" description="Helical" evidence="1">
    <location>
        <begin position="55"/>
        <end position="73"/>
    </location>
</feature>
<evidence type="ECO:0000256" key="1">
    <source>
        <dbReference type="SAM" id="Phobius"/>
    </source>
</evidence>
<keyword evidence="3" id="KW-1185">Reference proteome</keyword>
<dbReference type="AlphaFoldDB" id="A0A840UVB1"/>
<keyword evidence="1" id="KW-0812">Transmembrane</keyword>
<proteinExistence type="predicted"/>
<accession>A0A840UVB1</accession>